<name>A0A106BQT7_THIDE</name>
<proteinExistence type="predicted"/>
<feature type="transmembrane region" description="Helical" evidence="1">
    <location>
        <begin position="81"/>
        <end position="101"/>
    </location>
</feature>
<dbReference type="Proteomes" id="UP000064243">
    <property type="component" value="Unassembled WGS sequence"/>
</dbReference>
<dbReference type="OrthoDB" id="8909515at2"/>
<keyword evidence="1" id="KW-0812">Transmembrane</keyword>
<keyword evidence="3" id="KW-1185">Reference proteome</keyword>
<accession>A0A106BQT7</accession>
<protein>
    <submittedName>
        <fullName evidence="2">Membrane protein</fullName>
    </submittedName>
</protein>
<gene>
    <name evidence="2" type="ORF">ABW22_05820</name>
</gene>
<keyword evidence="1" id="KW-0472">Membrane</keyword>
<dbReference type="InterPro" id="IPR009937">
    <property type="entry name" value="Phage_holin_3_6"/>
</dbReference>
<evidence type="ECO:0000313" key="3">
    <source>
        <dbReference type="Proteomes" id="UP000064243"/>
    </source>
</evidence>
<dbReference type="AlphaFoldDB" id="A0A106BQT7"/>
<dbReference type="Pfam" id="PF07332">
    <property type="entry name" value="Phage_holin_3_6"/>
    <property type="match status" value="1"/>
</dbReference>
<evidence type="ECO:0000256" key="1">
    <source>
        <dbReference type="SAM" id="Phobius"/>
    </source>
</evidence>
<feature type="transmembrane region" description="Helical" evidence="1">
    <location>
        <begin position="45"/>
        <end position="75"/>
    </location>
</feature>
<dbReference type="EMBL" id="LDUG01000018">
    <property type="protein sequence ID" value="KVW96939.1"/>
    <property type="molecule type" value="Genomic_DNA"/>
</dbReference>
<evidence type="ECO:0000313" key="2">
    <source>
        <dbReference type="EMBL" id="KVW96939.1"/>
    </source>
</evidence>
<keyword evidence="1" id="KW-1133">Transmembrane helix</keyword>
<comment type="caution">
    <text evidence="2">The sequence shown here is derived from an EMBL/GenBank/DDBJ whole genome shotgun (WGS) entry which is preliminary data.</text>
</comment>
<organism evidence="2 3">
    <name type="scientific">Thiobacillus denitrificans</name>
    <dbReference type="NCBI Taxonomy" id="36861"/>
    <lineage>
        <taxon>Bacteria</taxon>
        <taxon>Pseudomonadati</taxon>
        <taxon>Pseudomonadota</taxon>
        <taxon>Betaproteobacteria</taxon>
        <taxon>Nitrosomonadales</taxon>
        <taxon>Thiobacillaceae</taxon>
        <taxon>Thiobacillus</taxon>
    </lineage>
</organism>
<dbReference type="PATRIC" id="fig|36861.3.peg.624"/>
<sequence>MSDKMPGESRGLLDSLGTLAATLVAIAHTRLDLLSADVEEDRAHVLSLLVLALAALFFIGVGVVLAAILLVVAFWDTHRLLALGSLAGFFLAAGVAAGVFARHKARTKPRLFAASLSELLKDRQQLVSRL</sequence>
<reference evidence="2 3" key="1">
    <citation type="journal article" date="2015" name="Appl. Environ. Microbiol.">
        <title>Aerobic and Anaerobic Thiosulfate Oxidation by a Cold-Adapted, Subglacial Chemoautotroph.</title>
        <authorList>
            <person name="Harrold Z.R."/>
            <person name="Skidmore M.L."/>
            <person name="Hamilton T.L."/>
            <person name="Desch L."/>
            <person name="Amada K."/>
            <person name="van Gelder W."/>
            <person name="Glover K."/>
            <person name="Roden E.E."/>
            <person name="Boyd E.S."/>
        </authorList>
    </citation>
    <scope>NUCLEOTIDE SEQUENCE [LARGE SCALE GENOMIC DNA]</scope>
    <source>
        <strain evidence="2 3">RG</strain>
    </source>
</reference>